<dbReference type="PANTHER" id="PTHR14859">
    <property type="entry name" value="CALCOFLUOR WHITE HYPERSENSITIVE PROTEIN PRECURSOR"/>
    <property type="match status" value="1"/>
</dbReference>
<dbReference type="InterPro" id="IPR036691">
    <property type="entry name" value="Endo/exonu/phosph_ase_sf"/>
</dbReference>
<gene>
    <name evidence="2" type="ORF">G7026_00100</name>
</gene>
<dbReference type="PANTHER" id="PTHR14859:SF1">
    <property type="entry name" value="PGAP2-INTERACTING PROTEIN"/>
    <property type="match status" value="1"/>
</dbReference>
<dbReference type="GO" id="GO:0004519">
    <property type="term" value="F:endonuclease activity"/>
    <property type="evidence" value="ECO:0007669"/>
    <property type="project" value="UniProtKB-KW"/>
</dbReference>
<reference evidence="2 3" key="1">
    <citation type="submission" date="2020-02" db="EMBL/GenBank/DDBJ databases">
        <title>Synteny-based analysis reveals conserved mechanism for high triclosan tolerance in Pseudomonas, as well as instances of horizontal transfer.</title>
        <authorList>
            <person name="Mcfarland A.G."/>
            <person name="Bertucci H.K."/>
            <person name="Litmann E."/>
            <person name="Shen J."/>
            <person name="Huttenhower C."/>
            <person name="Hartmann E.M."/>
        </authorList>
    </citation>
    <scope>NUCLEOTIDE SEQUENCE [LARGE SCALE GENOMIC DNA]</scope>
    <source>
        <strain evidence="2 3">115A1</strain>
    </source>
</reference>
<keyword evidence="2" id="KW-0378">Hydrolase</keyword>
<dbReference type="InterPro" id="IPR051916">
    <property type="entry name" value="GPI-anchor_lipid_remodeler"/>
</dbReference>
<evidence type="ECO:0000313" key="3">
    <source>
        <dbReference type="Proteomes" id="UP000786387"/>
    </source>
</evidence>
<name>A0ABR5YUY9_9GAMM</name>
<dbReference type="Pfam" id="PF03372">
    <property type="entry name" value="Exo_endo_phos"/>
    <property type="match status" value="1"/>
</dbReference>
<dbReference type="RefSeq" id="WP_181068544.1">
    <property type="nucleotide sequence ID" value="NZ_JAAMRF010000001.1"/>
</dbReference>
<dbReference type="EMBL" id="JAAMRF010000001">
    <property type="protein sequence ID" value="MBA1271744.1"/>
    <property type="molecule type" value="Genomic_DNA"/>
</dbReference>
<dbReference type="InterPro" id="IPR005135">
    <property type="entry name" value="Endo/exonuclease/phosphatase"/>
</dbReference>
<dbReference type="Gene3D" id="3.60.10.10">
    <property type="entry name" value="Endonuclease/exonuclease/phosphatase"/>
    <property type="match status" value="1"/>
</dbReference>
<evidence type="ECO:0000313" key="2">
    <source>
        <dbReference type="EMBL" id="MBA1271744.1"/>
    </source>
</evidence>
<keyword evidence="3" id="KW-1185">Reference proteome</keyword>
<keyword evidence="2" id="KW-0255">Endonuclease</keyword>
<dbReference type="SUPFAM" id="SSF56219">
    <property type="entry name" value="DNase I-like"/>
    <property type="match status" value="1"/>
</dbReference>
<keyword evidence="2" id="KW-0540">Nuclease</keyword>
<comment type="caution">
    <text evidence="2">The sequence shown here is derived from an EMBL/GenBank/DDBJ whole genome shotgun (WGS) entry which is preliminary data.</text>
</comment>
<organism evidence="2 3">
    <name type="scientific">Stutzerimonas azotifigens</name>
    <dbReference type="NCBI Taxonomy" id="291995"/>
    <lineage>
        <taxon>Bacteria</taxon>
        <taxon>Pseudomonadati</taxon>
        <taxon>Pseudomonadota</taxon>
        <taxon>Gammaproteobacteria</taxon>
        <taxon>Pseudomonadales</taxon>
        <taxon>Pseudomonadaceae</taxon>
        <taxon>Stutzerimonas</taxon>
    </lineage>
</organism>
<dbReference type="Proteomes" id="UP000786387">
    <property type="component" value="Unassembled WGS sequence"/>
</dbReference>
<protein>
    <submittedName>
        <fullName evidence="2">Endonuclease/exonuclease/phosphatase family protein</fullName>
    </submittedName>
</protein>
<evidence type="ECO:0000259" key="1">
    <source>
        <dbReference type="Pfam" id="PF03372"/>
    </source>
</evidence>
<accession>A0ABR5YUY9</accession>
<sequence length="343" mass="37411">MIRSRLIVLSLLGLAAGLLAAGTLPYLLAWKPAEREPATVSCTAQAPQLLAGQALKVMTWNVQGFTGSREQRSDASRGERRAERVDAAEVAANLAEVARIVHEESPDLLLLQEVHDGDGATARQNQLAQLQQALGDFYPCSSEAFHRKARWLPDPRESGPIGVKLALLSRFHIDAAERVQLPTEPGNWLSAPFAAKPALLITELPMRGGAILTVATTRLDSALEGNALGQATEIGRLMADWQNAHRHWLVAGDWNLPYSAEGQTLALPENLSPFRQVPRLGEIAGPGQRQWATFQRGEELQVFDHLFHGDSLKRLEASVRQQGTAGLSNHRPLMVRLLLPAGD</sequence>
<feature type="domain" description="Endonuclease/exonuclease/phosphatase" evidence="1">
    <location>
        <begin position="58"/>
        <end position="317"/>
    </location>
</feature>
<proteinExistence type="predicted"/>